<protein>
    <submittedName>
        <fullName evidence="4">VacJ family lipoprotein</fullName>
    </submittedName>
</protein>
<sequence>MLLALVISACSSTPAEHSSNVSDPNDPLESINRPFWTFTWDYADKYVLKPTAQAYVEYMPTDFRSGLHNVALNLNEPSTVINNLLQGKFSEAGKSTGRFVLNSTIGIFGFFDPASDFEWIRAQEEFGEVLGAYGVGDGPYLVVPALGPSSVREEVGDYVDKYYWPLAIIDFWPNLLRQAVLGLEQRAALVDQEQIINESIDSYEFVKNAYFQNMEFKVYDGNPPIVIDEESEDEINAFLEELDNMADIEN</sequence>
<gene>
    <name evidence="3" type="ORF">ESZ26_07375</name>
    <name evidence="4" type="ORF">ESZ27_06135</name>
</gene>
<keyword evidence="4" id="KW-0449">Lipoprotein</keyword>
<comment type="caution">
    <text evidence="4">The sequence shown here is derived from an EMBL/GenBank/DDBJ whole genome shotgun (WGS) entry which is preliminary data.</text>
</comment>
<evidence type="ECO:0000313" key="6">
    <source>
        <dbReference type="Proteomes" id="UP000321917"/>
    </source>
</evidence>
<dbReference type="PANTHER" id="PTHR30035">
    <property type="entry name" value="LIPOPROTEIN VACJ-RELATED"/>
    <property type="match status" value="1"/>
</dbReference>
<dbReference type="GO" id="GO:0016020">
    <property type="term" value="C:membrane"/>
    <property type="evidence" value="ECO:0007669"/>
    <property type="project" value="InterPro"/>
</dbReference>
<dbReference type="PRINTS" id="PR01805">
    <property type="entry name" value="VACJLIPOPROT"/>
</dbReference>
<keyword evidence="2" id="KW-0732">Signal</keyword>
<dbReference type="OrthoDB" id="9785326at2"/>
<organism evidence="4 6">
    <name type="scientific">Colwellia hornerae</name>
    <dbReference type="NCBI Taxonomy" id="89402"/>
    <lineage>
        <taxon>Bacteria</taxon>
        <taxon>Pseudomonadati</taxon>
        <taxon>Pseudomonadota</taxon>
        <taxon>Gammaproteobacteria</taxon>
        <taxon>Alteromonadales</taxon>
        <taxon>Colwelliaceae</taxon>
        <taxon>Colwellia</taxon>
    </lineage>
</organism>
<dbReference type="Proteomes" id="UP000321917">
    <property type="component" value="Unassembled WGS sequence"/>
</dbReference>
<dbReference type="Proteomes" id="UP000321525">
    <property type="component" value="Unassembled WGS sequence"/>
</dbReference>
<dbReference type="InterPro" id="IPR007428">
    <property type="entry name" value="MlaA"/>
</dbReference>
<evidence type="ECO:0000256" key="2">
    <source>
        <dbReference type="ARBA" id="ARBA00022729"/>
    </source>
</evidence>
<keyword evidence="5" id="KW-1185">Reference proteome</keyword>
<comment type="similarity">
    <text evidence="1">Belongs to the MlaA family.</text>
</comment>
<evidence type="ECO:0000313" key="3">
    <source>
        <dbReference type="EMBL" id="TWX60946.1"/>
    </source>
</evidence>
<evidence type="ECO:0000313" key="5">
    <source>
        <dbReference type="Proteomes" id="UP000321525"/>
    </source>
</evidence>
<dbReference type="PANTHER" id="PTHR30035:SF3">
    <property type="entry name" value="INTERMEMBRANE PHOSPHOLIPID TRANSPORT SYSTEM LIPOPROTEIN MLAA"/>
    <property type="match status" value="1"/>
</dbReference>
<dbReference type="EMBL" id="VOLR01000008">
    <property type="protein sequence ID" value="TWX60946.1"/>
    <property type="molecule type" value="Genomic_DNA"/>
</dbReference>
<name>A0A5C6QK03_9GAMM</name>
<evidence type="ECO:0000256" key="1">
    <source>
        <dbReference type="ARBA" id="ARBA00010634"/>
    </source>
</evidence>
<dbReference type="Pfam" id="PF04333">
    <property type="entry name" value="MlaA"/>
    <property type="match status" value="1"/>
</dbReference>
<dbReference type="AlphaFoldDB" id="A0A5C6QK03"/>
<accession>A0A5C6QK03</accession>
<reference evidence="4 6" key="1">
    <citation type="submission" date="2019-07" db="EMBL/GenBank/DDBJ databases">
        <title>Genomes of sea-ice associated Colwellia species.</title>
        <authorList>
            <person name="Bowman J.P."/>
        </authorList>
    </citation>
    <scope>NUCLEOTIDE SEQUENCE [LARGE SCALE GENOMIC DNA]</scope>
    <source>
        <strain evidence="3 5">ACAM 607</strain>
        <strain evidence="4 6">IC036</strain>
    </source>
</reference>
<proteinExistence type="inferred from homology"/>
<evidence type="ECO:0000313" key="4">
    <source>
        <dbReference type="EMBL" id="TWX69245.1"/>
    </source>
</evidence>
<dbReference type="EMBL" id="VOLQ01000008">
    <property type="protein sequence ID" value="TWX69245.1"/>
    <property type="molecule type" value="Genomic_DNA"/>
</dbReference>
<dbReference type="GO" id="GO:0120010">
    <property type="term" value="P:intermembrane phospholipid transfer"/>
    <property type="evidence" value="ECO:0007669"/>
    <property type="project" value="TreeGrafter"/>
</dbReference>